<organism evidence="1 2">
    <name type="scientific">Klebsiella pneumoniae</name>
    <dbReference type="NCBI Taxonomy" id="573"/>
    <lineage>
        <taxon>Bacteria</taxon>
        <taxon>Pseudomonadati</taxon>
        <taxon>Pseudomonadota</taxon>
        <taxon>Gammaproteobacteria</taxon>
        <taxon>Enterobacterales</taxon>
        <taxon>Enterobacteriaceae</taxon>
        <taxon>Klebsiella/Raoultella group</taxon>
        <taxon>Klebsiella</taxon>
        <taxon>Klebsiella pneumoniae complex</taxon>
    </lineage>
</organism>
<gene>
    <name evidence="1" type="ORF">J4733_13230</name>
</gene>
<accession>A0A939NNM2</accession>
<dbReference type="Proteomes" id="UP000664267">
    <property type="component" value="Unassembled WGS sequence"/>
</dbReference>
<proteinExistence type="predicted"/>
<dbReference type="EMBL" id="JAGETN010000018">
    <property type="protein sequence ID" value="MBO2025658.1"/>
    <property type="molecule type" value="Genomic_DNA"/>
</dbReference>
<protein>
    <submittedName>
        <fullName evidence="1">Uncharacterized protein</fullName>
    </submittedName>
</protein>
<sequence>MGVIHCDPFHGSPKYRGKSVSDIVERALRDAENYISGGVHGLIVKIMAIFLSLNLRISAMTSALMAVITEKFVNVLLCRWALTFWLT</sequence>
<name>A0A939NNM2_KLEPN</name>
<reference evidence="1" key="1">
    <citation type="submission" date="2021-03" db="EMBL/GenBank/DDBJ databases">
        <title>Molecular epidemiology and mechanisms of colistin and carbapenem resistance in Enterobacteriaceae from clinical isolates, the environment and porcine samples in Pretoria, South Africa.</title>
        <authorList>
            <person name="Bogoshi D."/>
            <person name="Mbelle N.M."/>
            <person name="Naidoo V."/>
            <person name="Osei Sekyere J."/>
        </authorList>
    </citation>
    <scope>NUCLEOTIDE SEQUENCE</scope>
    <source>
        <strain evidence="1">C029</strain>
    </source>
</reference>
<dbReference type="AlphaFoldDB" id="A0A939NNM2"/>
<comment type="caution">
    <text evidence="1">The sequence shown here is derived from an EMBL/GenBank/DDBJ whole genome shotgun (WGS) entry which is preliminary data.</text>
</comment>
<evidence type="ECO:0000313" key="2">
    <source>
        <dbReference type="Proteomes" id="UP000664267"/>
    </source>
</evidence>
<feature type="non-terminal residue" evidence="1">
    <location>
        <position position="87"/>
    </location>
</feature>
<evidence type="ECO:0000313" key="1">
    <source>
        <dbReference type="EMBL" id="MBO2025658.1"/>
    </source>
</evidence>